<evidence type="ECO:0000313" key="3">
    <source>
        <dbReference type="Proteomes" id="UP000257039"/>
    </source>
</evidence>
<dbReference type="EMBL" id="NDXW01000001">
    <property type="protein sequence ID" value="RDH45555.1"/>
    <property type="molecule type" value="Genomic_DNA"/>
</dbReference>
<name>A0A4P9VPX6_9GAMM</name>
<keyword evidence="2" id="KW-0808">Transferase</keyword>
<feature type="domain" description="N-acetyltransferase" evidence="1">
    <location>
        <begin position="6"/>
        <end position="116"/>
    </location>
</feature>
<dbReference type="PANTHER" id="PTHR43792">
    <property type="entry name" value="GNAT FAMILY, PUTATIVE (AFU_ORTHOLOGUE AFUA_3G00765)-RELATED-RELATED"/>
    <property type="match status" value="1"/>
</dbReference>
<dbReference type="InterPro" id="IPR000182">
    <property type="entry name" value="GNAT_dom"/>
</dbReference>
<organism evidence="2 3">
    <name type="scientific">Zooshikella ganghwensis</name>
    <dbReference type="NCBI Taxonomy" id="202772"/>
    <lineage>
        <taxon>Bacteria</taxon>
        <taxon>Pseudomonadati</taxon>
        <taxon>Pseudomonadota</taxon>
        <taxon>Gammaproteobacteria</taxon>
        <taxon>Oceanospirillales</taxon>
        <taxon>Zooshikellaceae</taxon>
        <taxon>Zooshikella</taxon>
    </lineage>
</organism>
<dbReference type="Proteomes" id="UP000257039">
    <property type="component" value="Unassembled WGS sequence"/>
</dbReference>
<gene>
    <name evidence="2" type="ORF">B9G39_20035</name>
</gene>
<dbReference type="RefSeq" id="WP_094788496.1">
    <property type="nucleotide sequence ID" value="NZ_NDXW01000001.1"/>
</dbReference>
<proteinExistence type="predicted"/>
<evidence type="ECO:0000313" key="2">
    <source>
        <dbReference type="EMBL" id="RDH45555.1"/>
    </source>
</evidence>
<dbReference type="AlphaFoldDB" id="A0A4P9VPX6"/>
<dbReference type="InterPro" id="IPR016181">
    <property type="entry name" value="Acyl_CoA_acyltransferase"/>
</dbReference>
<dbReference type="Gene3D" id="3.40.630.30">
    <property type="match status" value="1"/>
</dbReference>
<keyword evidence="3" id="KW-1185">Reference proteome</keyword>
<reference evidence="2 3" key="1">
    <citation type="submission" date="2017-04" db="EMBL/GenBank/DDBJ databases">
        <title>Draft genome sequence of Zooshikella ganghwensis VG4 isolated from Red Sea sediments.</title>
        <authorList>
            <person name="Rehman Z."/>
            <person name="Alam I."/>
            <person name="Kamau A."/>
            <person name="Bajic V."/>
            <person name="Leiknes T."/>
        </authorList>
    </citation>
    <scope>NUCLEOTIDE SEQUENCE [LARGE SCALE GENOMIC DNA]</scope>
    <source>
        <strain evidence="2 3">VG4</strain>
    </source>
</reference>
<dbReference type="InterPro" id="IPR051531">
    <property type="entry name" value="N-acetyltransferase"/>
</dbReference>
<sequence length="140" mass="15813">MLQTKRLKLRQFVENDKPTVIGLLKNPDFIAYSPTGAMTDSQAEHRFNQLIKAFDEEGIGKLAIIEKSSGNLIGYCGIESFDYKSQKVVELGYRLKLSARGNGYAFEAYKTILCLAKLGFEAREQGTFQGMPIQYFEKNI</sequence>
<protein>
    <submittedName>
        <fullName evidence="2">N-acetyltransferase</fullName>
    </submittedName>
</protein>
<dbReference type="GO" id="GO:0016747">
    <property type="term" value="F:acyltransferase activity, transferring groups other than amino-acyl groups"/>
    <property type="evidence" value="ECO:0007669"/>
    <property type="project" value="InterPro"/>
</dbReference>
<dbReference type="SUPFAM" id="SSF55729">
    <property type="entry name" value="Acyl-CoA N-acyltransferases (Nat)"/>
    <property type="match status" value="1"/>
</dbReference>
<dbReference type="Pfam" id="PF13302">
    <property type="entry name" value="Acetyltransf_3"/>
    <property type="match status" value="1"/>
</dbReference>
<evidence type="ECO:0000259" key="1">
    <source>
        <dbReference type="Pfam" id="PF13302"/>
    </source>
</evidence>
<dbReference type="PANTHER" id="PTHR43792:SF1">
    <property type="entry name" value="N-ACETYLTRANSFERASE DOMAIN-CONTAINING PROTEIN"/>
    <property type="match status" value="1"/>
</dbReference>
<comment type="caution">
    <text evidence="2">The sequence shown here is derived from an EMBL/GenBank/DDBJ whole genome shotgun (WGS) entry which is preliminary data.</text>
</comment>
<accession>A0A4P9VPX6</accession>